<dbReference type="GeneID" id="100906276"/>
<proteinExistence type="predicted"/>
<dbReference type="PANTHER" id="PTHR32344">
    <property type="entry name" value="U1-TYPE DOMAIN-CONTAINING PROTEIN"/>
    <property type="match status" value="1"/>
</dbReference>
<protein>
    <submittedName>
        <fullName evidence="2">CGG triplet repeat-binding protein 1-like</fullName>
    </submittedName>
</protein>
<dbReference type="PANTHER" id="PTHR32344:SF1">
    <property type="entry name" value="U1-TYPE DOMAIN-CONTAINING PROTEIN"/>
    <property type="match status" value="1"/>
</dbReference>
<name>A0AAJ6VZL9_9ACAR</name>
<dbReference type="AlphaFoldDB" id="A0AAJ6VZL9"/>
<accession>A0AAJ6VZL9</accession>
<dbReference type="GO" id="GO:0005634">
    <property type="term" value="C:nucleus"/>
    <property type="evidence" value="ECO:0007669"/>
    <property type="project" value="InterPro"/>
</dbReference>
<keyword evidence="1" id="KW-1185">Reference proteome</keyword>
<evidence type="ECO:0000313" key="1">
    <source>
        <dbReference type="Proteomes" id="UP000694867"/>
    </source>
</evidence>
<dbReference type="RefSeq" id="XP_003746472.1">
    <property type="nucleotide sequence ID" value="XM_003746424.1"/>
</dbReference>
<dbReference type="GO" id="GO:0006357">
    <property type="term" value="P:regulation of transcription by RNA polymerase II"/>
    <property type="evidence" value="ECO:0007669"/>
    <property type="project" value="InterPro"/>
</dbReference>
<evidence type="ECO:0000313" key="2">
    <source>
        <dbReference type="RefSeq" id="XP_003746472.1"/>
    </source>
</evidence>
<organism evidence="1 2">
    <name type="scientific">Galendromus occidentalis</name>
    <name type="common">western predatory mite</name>
    <dbReference type="NCBI Taxonomy" id="34638"/>
    <lineage>
        <taxon>Eukaryota</taxon>
        <taxon>Metazoa</taxon>
        <taxon>Ecdysozoa</taxon>
        <taxon>Arthropoda</taxon>
        <taxon>Chelicerata</taxon>
        <taxon>Arachnida</taxon>
        <taxon>Acari</taxon>
        <taxon>Parasitiformes</taxon>
        <taxon>Mesostigmata</taxon>
        <taxon>Gamasina</taxon>
        <taxon>Phytoseioidea</taxon>
        <taxon>Phytoseiidae</taxon>
        <taxon>Typhlodrominae</taxon>
        <taxon>Galendromus</taxon>
    </lineage>
</organism>
<sequence>MIDSSEPLKTSTLITAEKRAKQLERGTFHATEDVLFCSSCNVPVEGSRKHSCSKHFQSTAHKRKVECPKSVDSKKVKLQVALTESFGRVSDEQLERQSTLVSLVEAFASANIPLHTVENAVLRRFPQCNIEMIGSLPSANKQRQNYLPKAHRAHEESIRSFLDGRKSFATDAEGRYILNVLAIPCCKEGEVTLTAVLLECEILECTNFKTVSEAVL</sequence>
<reference evidence="2" key="1">
    <citation type="submission" date="2025-08" db="UniProtKB">
        <authorList>
            <consortium name="RefSeq"/>
        </authorList>
    </citation>
    <scope>IDENTIFICATION</scope>
</reference>
<dbReference type="Proteomes" id="UP000694867">
    <property type="component" value="Unplaced"/>
</dbReference>
<dbReference type="InterPro" id="IPR033375">
    <property type="entry name" value="Cggbp1"/>
</dbReference>
<gene>
    <name evidence="2" type="primary">LOC100906276</name>
</gene>
<dbReference type="KEGG" id="goe:100906276"/>
<dbReference type="GO" id="GO:0003690">
    <property type="term" value="F:double-stranded DNA binding"/>
    <property type="evidence" value="ECO:0007669"/>
    <property type="project" value="InterPro"/>
</dbReference>